<evidence type="ECO:0000313" key="2">
    <source>
        <dbReference type="EMBL" id="KAA6338798.1"/>
    </source>
</evidence>
<dbReference type="InterPro" id="IPR028932">
    <property type="entry name" value="TerB-C"/>
</dbReference>
<sequence length="658" mass="79079">MTIFIIIGSVIFFFFILLGNKKLIKHKLPYPQINTPTESKKEIQDIVNNIKMEVFTSIPPSLSDDSIIDVTNYSYNNNFTDSLKKHASGIPYWEHHYVYSCSELENASDEQKQFYFLFKKFFLNGEYLDLEGNTNYAFILLFNLLEEYENHKDIIRLEKQLKRLGQYYSKTKSYCNSFLIKKMNLLGYDEGIARIQEEQTYNQYWWKLGYKYKDKLNLKKEEINFLNNLQYSTNSFNNIEFCMIEILKLYMATCNNLKSTYIKEQTTIEKEFETVVNIIIQNHVTGYYYYSKESVTNSIYAHIFRCCENSVREYYRYRKLNVELDYYYSEKANKEYEERIFSKVMLIISSLIKQLVFHSEDIERQLYTQNTSRWKYRYKEIIKNYNSDNKRFFDEIIKLSELNKFNQQGVEELFYEATKFILKYDNETSIKLYFCYFATAISNHRILTNKRLMTLIVERNLDEALKLLKKEYPIVSKLYKFNLFLLEKLFKTDEQRINFEKLFESFLSYKNVDDAISKIPSIYRKKIKLNDNSILEVQEQYSETVELLNEYLKDEYEVYIKPEISEEKIKVEIIPSVEYTNIEFTPIHTATLNLFRKDKLCVLQGEIEVFAKSNGILKNQLIENINEICYDFLDDILIEEDGNYYTIIPDYYQKIIEK</sequence>
<dbReference type="AlphaFoldDB" id="A0A5J4RYX6"/>
<evidence type="ECO:0000259" key="1">
    <source>
        <dbReference type="Pfam" id="PF15615"/>
    </source>
</evidence>
<name>A0A5J4RYX6_9ZZZZ</name>
<feature type="domain" description="TerB-C" evidence="1">
    <location>
        <begin position="524"/>
        <end position="655"/>
    </location>
</feature>
<gene>
    <name evidence="2" type="ORF">EZS27_013220</name>
</gene>
<accession>A0A5J4RYX6</accession>
<reference evidence="2" key="1">
    <citation type="submission" date="2019-03" db="EMBL/GenBank/DDBJ databases">
        <title>Single cell metagenomics reveals metabolic interactions within the superorganism composed of flagellate Streblomastix strix and complex community of Bacteroidetes bacteria on its surface.</title>
        <authorList>
            <person name="Treitli S.C."/>
            <person name="Kolisko M."/>
            <person name="Husnik F."/>
            <person name="Keeling P."/>
            <person name="Hampl V."/>
        </authorList>
    </citation>
    <scope>NUCLEOTIDE SEQUENCE</scope>
    <source>
        <strain evidence="2">STM</strain>
    </source>
</reference>
<dbReference type="Pfam" id="PF15615">
    <property type="entry name" value="TerB_C"/>
    <property type="match status" value="1"/>
</dbReference>
<dbReference type="EMBL" id="SNRY01000587">
    <property type="protein sequence ID" value="KAA6338798.1"/>
    <property type="molecule type" value="Genomic_DNA"/>
</dbReference>
<comment type="caution">
    <text evidence="2">The sequence shown here is derived from an EMBL/GenBank/DDBJ whole genome shotgun (WGS) entry which is preliminary data.</text>
</comment>
<proteinExistence type="predicted"/>
<protein>
    <recommendedName>
        <fullName evidence="1">TerB-C domain-containing protein</fullName>
    </recommendedName>
</protein>
<organism evidence="2">
    <name type="scientific">termite gut metagenome</name>
    <dbReference type="NCBI Taxonomy" id="433724"/>
    <lineage>
        <taxon>unclassified sequences</taxon>
        <taxon>metagenomes</taxon>
        <taxon>organismal metagenomes</taxon>
    </lineage>
</organism>